<dbReference type="SUPFAM" id="SSF52540">
    <property type="entry name" value="P-loop containing nucleoside triphosphate hydrolases"/>
    <property type="match status" value="1"/>
</dbReference>
<dbReference type="InParanoid" id="B9RWB1"/>
<gene>
    <name evidence="5" type="ORF">RCOM_1176980</name>
</gene>
<evidence type="ECO:0000256" key="1">
    <source>
        <dbReference type="ARBA" id="ARBA00022741"/>
    </source>
</evidence>
<dbReference type="STRING" id="3988.B9RWB1"/>
<evidence type="ECO:0000256" key="2">
    <source>
        <dbReference type="ARBA" id="ARBA00022801"/>
    </source>
</evidence>
<dbReference type="GO" id="GO:0004386">
    <property type="term" value="F:helicase activity"/>
    <property type="evidence" value="ECO:0007669"/>
    <property type="project" value="UniProtKB-KW"/>
</dbReference>
<dbReference type="GO" id="GO:0016787">
    <property type="term" value="F:hydrolase activity"/>
    <property type="evidence" value="ECO:0007669"/>
    <property type="project" value="UniProtKB-KW"/>
</dbReference>
<dbReference type="eggNOG" id="KOG0331">
    <property type="taxonomic scope" value="Eukaryota"/>
</dbReference>
<dbReference type="AlphaFoldDB" id="B9RWB1"/>
<dbReference type="GO" id="GO:0005524">
    <property type="term" value="F:ATP binding"/>
    <property type="evidence" value="ECO:0007669"/>
    <property type="project" value="UniProtKB-KW"/>
</dbReference>
<dbReference type="PANTHER" id="PTHR47960">
    <property type="entry name" value="DEAD-BOX ATP-DEPENDENT RNA HELICASE 50"/>
    <property type="match status" value="1"/>
</dbReference>
<evidence type="ECO:0000256" key="3">
    <source>
        <dbReference type="ARBA" id="ARBA00022806"/>
    </source>
</evidence>
<dbReference type="InterPro" id="IPR027417">
    <property type="entry name" value="P-loop_NTPase"/>
</dbReference>
<proteinExistence type="predicted"/>
<organism evidence="5 6">
    <name type="scientific">Ricinus communis</name>
    <name type="common">Castor bean</name>
    <dbReference type="NCBI Taxonomy" id="3988"/>
    <lineage>
        <taxon>Eukaryota</taxon>
        <taxon>Viridiplantae</taxon>
        <taxon>Streptophyta</taxon>
        <taxon>Embryophyta</taxon>
        <taxon>Tracheophyta</taxon>
        <taxon>Spermatophyta</taxon>
        <taxon>Magnoliopsida</taxon>
        <taxon>eudicotyledons</taxon>
        <taxon>Gunneridae</taxon>
        <taxon>Pentapetalae</taxon>
        <taxon>rosids</taxon>
        <taxon>fabids</taxon>
        <taxon>Malpighiales</taxon>
        <taxon>Euphorbiaceae</taxon>
        <taxon>Acalyphoideae</taxon>
        <taxon>Acalypheae</taxon>
        <taxon>Ricinus</taxon>
    </lineage>
</organism>
<name>B9RWB1_RICCO</name>
<evidence type="ECO:0000313" key="6">
    <source>
        <dbReference type="Proteomes" id="UP000008311"/>
    </source>
</evidence>
<dbReference type="Proteomes" id="UP000008311">
    <property type="component" value="Unassembled WGS sequence"/>
</dbReference>
<evidence type="ECO:0000313" key="5">
    <source>
        <dbReference type="EMBL" id="EEF44548.1"/>
    </source>
</evidence>
<evidence type="ECO:0000256" key="4">
    <source>
        <dbReference type="ARBA" id="ARBA00022840"/>
    </source>
</evidence>
<protein>
    <submittedName>
        <fullName evidence="5">Uncharacterized protein</fullName>
    </submittedName>
</protein>
<keyword evidence="1" id="KW-0547">Nucleotide-binding</keyword>
<keyword evidence="3" id="KW-0347">Helicase</keyword>
<keyword evidence="2" id="KW-0378">Hydrolase</keyword>
<sequence>MSKFGVPFRSMAVTGGFSQRAQLENLEQGVDVLIATPGCFMFLVKEGFLKLSNLKW</sequence>
<keyword evidence="4" id="KW-0067">ATP-binding</keyword>
<dbReference type="EMBL" id="EQ973822">
    <property type="protein sequence ID" value="EEF44548.1"/>
    <property type="molecule type" value="Genomic_DNA"/>
</dbReference>
<reference evidence="6" key="1">
    <citation type="journal article" date="2010" name="Nat. Biotechnol.">
        <title>Draft genome sequence of the oilseed species Ricinus communis.</title>
        <authorList>
            <person name="Chan A.P."/>
            <person name="Crabtree J."/>
            <person name="Zhao Q."/>
            <person name="Lorenzi H."/>
            <person name="Orvis J."/>
            <person name="Puiu D."/>
            <person name="Melake-Berhan A."/>
            <person name="Jones K.M."/>
            <person name="Redman J."/>
            <person name="Chen G."/>
            <person name="Cahoon E.B."/>
            <person name="Gedil M."/>
            <person name="Stanke M."/>
            <person name="Haas B.J."/>
            <person name="Wortman J.R."/>
            <person name="Fraser-Liggett C.M."/>
            <person name="Ravel J."/>
            <person name="Rabinowicz P.D."/>
        </authorList>
    </citation>
    <scope>NUCLEOTIDE SEQUENCE [LARGE SCALE GENOMIC DNA]</scope>
    <source>
        <strain evidence="6">cv. Hale</strain>
    </source>
</reference>
<accession>B9RWB1</accession>
<keyword evidence="6" id="KW-1185">Reference proteome</keyword>
<dbReference type="Gene3D" id="3.40.50.300">
    <property type="entry name" value="P-loop containing nucleotide triphosphate hydrolases"/>
    <property type="match status" value="1"/>
</dbReference>